<name>A0A369PVP9_9SPHI</name>
<dbReference type="Proteomes" id="UP000253961">
    <property type="component" value="Unassembled WGS sequence"/>
</dbReference>
<organism evidence="1 2">
    <name type="scientific">Pedobacter chinensis</name>
    <dbReference type="NCBI Taxonomy" id="2282421"/>
    <lineage>
        <taxon>Bacteria</taxon>
        <taxon>Pseudomonadati</taxon>
        <taxon>Bacteroidota</taxon>
        <taxon>Sphingobacteriia</taxon>
        <taxon>Sphingobacteriales</taxon>
        <taxon>Sphingobacteriaceae</taxon>
        <taxon>Pedobacter</taxon>
    </lineage>
</organism>
<dbReference type="RefSeq" id="WP_115404525.1">
    <property type="nucleotide sequence ID" value="NZ_QPKV01000010.1"/>
</dbReference>
<protein>
    <recommendedName>
        <fullName evidence="3">SMI1/KNR4 family protein</fullName>
    </recommendedName>
</protein>
<comment type="caution">
    <text evidence="1">The sequence shown here is derived from an EMBL/GenBank/DDBJ whole genome shotgun (WGS) entry which is preliminary data.</text>
</comment>
<dbReference type="InterPro" id="IPR037883">
    <property type="entry name" value="Knr4/Smi1-like_sf"/>
</dbReference>
<dbReference type="AlphaFoldDB" id="A0A369PVP9"/>
<accession>A0A369PVP9</accession>
<evidence type="ECO:0000313" key="1">
    <source>
        <dbReference type="EMBL" id="RDC54769.1"/>
    </source>
</evidence>
<evidence type="ECO:0000313" key="2">
    <source>
        <dbReference type="Proteomes" id="UP000253961"/>
    </source>
</evidence>
<gene>
    <name evidence="1" type="ORF">DU508_19900</name>
</gene>
<evidence type="ECO:0008006" key="3">
    <source>
        <dbReference type="Google" id="ProtNLM"/>
    </source>
</evidence>
<dbReference type="Gene3D" id="3.40.1580.10">
    <property type="entry name" value="SMI1/KNR4-like"/>
    <property type="match status" value="1"/>
</dbReference>
<sequence>MENRKEIIENFFRQLFRRDLRTVFKAENTPAEIMASTVDSEGWYEWKPLIGTLKLDDYKVIEQKFNIIFPKSFIEWHKAHFFLDGDCTLLRLPHSSPNEPLQEIIDIIDNDIAKDLIKLGLYPFGQEGNDAGLLIFDGRVEVMGNEFPIRFYDYDGNTEGISEIIFSSFFKLLECITYFFKEIETRKSYEIIPEFLSIDPEGAGRTGVDYWLRWAAMEKSNEEYFKE</sequence>
<proteinExistence type="predicted"/>
<keyword evidence="2" id="KW-1185">Reference proteome</keyword>
<dbReference type="EMBL" id="QPKV01000010">
    <property type="protein sequence ID" value="RDC54769.1"/>
    <property type="molecule type" value="Genomic_DNA"/>
</dbReference>
<dbReference type="OrthoDB" id="668520at2"/>
<dbReference type="SUPFAM" id="SSF160631">
    <property type="entry name" value="SMI1/KNR4-like"/>
    <property type="match status" value="1"/>
</dbReference>
<reference evidence="1 2" key="1">
    <citation type="submission" date="2018-07" db="EMBL/GenBank/DDBJ databases">
        <title>Pedobacter sp. nov., isolated from soil.</title>
        <authorList>
            <person name="Zhou L.Y."/>
            <person name="Du Z.J."/>
        </authorList>
    </citation>
    <scope>NUCLEOTIDE SEQUENCE [LARGE SCALE GENOMIC DNA]</scope>
    <source>
        <strain evidence="1 2">JDX94</strain>
    </source>
</reference>